<gene>
    <name evidence="1" type="ORF">B0T23DRAFT_143499</name>
</gene>
<dbReference type="RefSeq" id="XP_062692969.1">
    <property type="nucleotide sequence ID" value="XM_062832403.1"/>
</dbReference>
<comment type="caution">
    <text evidence="1">The sequence shown here is derived from an EMBL/GenBank/DDBJ whole genome shotgun (WGS) entry which is preliminary data.</text>
</comment>
<dbReference type="Proteomes" id="UP001285908">
    <property type="component" value="Unassembled WGS sequence"/>
</dbReference>
<evidence type="ECO:0000313" key="2">
    <source>
        <dbReference type="Proteomes" id="UP001285908"/>
    </source>
</evidence>
<evidence type="ECO:0000313" key="1">
    <source>
        <dbReference type="EMBL" id="KAK3492511.1"/>
    </source>
</evidence>
<name>A0AAJ0I887_9PEZI</name>
<organism evidence="1 2">
    <name type="scientific">Neurospora hispaniola</name>
    <dbReference type="NCBI Taxonomy" id="588809"/>
    <lineage>
        <taxon>Eukaryota</taxon>
        <taxon>Fungi</taxon>
        <taxon>Dikarya</taxon>
        <taxon>Ascomycota</taxon>
        <taxon>Pezizomycotina</taxon>
        <taxon>Sordariomycetes</taxon>
        <taxon>Sordariomycetidae</taxon>
        <taxon>Sordariales</taxon>
        <taxon>Sordariaceae</taxon>
        <taxon>Neurospora</taxon>
    </lineage>
</organism>
<protein>
    <submittedName>
        <fullName evidence="1">Uncharacterized protein</fullName>
    </submittedName>
</protein>
<reference evidence="1 2" key="1">
    <citation type="journal article" date="2023" name="Mol. Phylogenet. Evol.">
        <title>Genome-scale phylogeny and comparative genomics of the fungal order Sordariales.</title>
        <authorList>
            <person name="Hensen N."/>
            <person name="Bonometti L."/>
            <person name="Westerberg I."/>
            <person name="Brannstrom I.O."/>
            <person name="Guillou S."/>
            <person name="Cros-Aarteil S."/>
            <person name="Calhoun S."/>
            <person name="Haridas S."/>
            <person name="Kuo A."/>
            <person name="Mondo S."/>
            <person name="Pangilinan J."/>
            <person name="Riley R."/>
            <person name="LaButti K."/>
            <person name="Andreopoulos B."/>
            <person name="Lipzen A."/>
            <person name="Chen C."/>
            <person name="Yan M."/>
            <person name="Daum C."/>
            <person name="Ng V."/>
            <person name="Clum A."/>
            <person name="Steindorff A."/>
            <person name="Ohm R.A."/>
            <person name="Martin F."/>
            <person name="Silar P."/>
            <person name="Natvig D.O."/>
            <person name="Lalanne C."/>
            <person name="Gautier V."/>
            <person name="Ament-Velasquez S.L."/>
            <person name="Kruys A."/>
            <person name="Hutchinson M.I."/>
            <person name="Powell A.J."/>
            <person name="Barry K."/>
            <person name="Miller A.N."/>
            <person name="Grigoriev I.V."/>
            <person name="Debuchy R."/>
            <person name="Gladieux P."/>
            <person name="Hiltunen Thoren M."/>
            <person name="Johannesson H."/>
        </authorList>
    </citation>
    <scope>NUCLEOTIDE SEQUENCE [LARGE SCALE GENOMIC DNA]</scope>
    <source>
        <strain evidence="1 2">FGSC 10403</strain>
    </source>
</reference>
<accession>A0AAJ0I887</accession>
<dbReference type="GeneID" id="87870025"/>
<dbReference type="AlphaFoldDB" id="A0AAJ0I887"/>
<dbReference type="EMBL" id="JAULSX010000004">
    <property type="protein sequence ID" value="KAK3492511.1"/>
    <property type="molecule type" value="Genomic_DNA"/>
</dbReference>
<keyword evidence="2" id="KW-1185">Reference proteome</keyword>
<proteinExistence type="predicted"/>
<sequence>MRRSRFRFHHPENIPIRRYDLLHPARRSTPPRAAGCANLLSGLSAACAANVTAKHWGTLLSFCFLSRRAVGLVLHWASEQRARKTSLLPRRTVCCVDGLKGFHRREGLTDDLEKKKKEPTDTPLYPDSHLYIQYTIQHLGLRSVPRTNRAPPKDGNLPCLSDYLPSPTFPFNVRHVAPLIRPVHWNHSPTSKQFIPPLCFSRFLMS</sequence>